<evidence type="ECO:0000313" key="2">
    <source>
        <dbReference type="EMBL" id="RDX45865.1"/>
    </source>
</evidence>
<feature type="compositionally biased region" description="Basic and acidic residues" evidence="1">
    <location>
        <begin position="141"/>
        <end position="152"/>
    </location>
</feature>
<reference evidence="2 3" key="1">
    <citation type="journal article" date="2018" name="Biotechnol. Biofuels">
        <title>Integrative visual omics of the white-rot fungus Polyporus brumalis exposes the biotechnological potential of its oxidative enzymes for delignifying raw plant biomass.</title>
        <authorList>
            <person name="Miyauchi S."/>
            <person name="Rancon A."/>
            <person name="Drula E."/>
            <person name="Hage H."/>
            <person name="Chaduli D."/>
            <person name="Favel A."/>
            <person name="Grisel S."/>
            <person name="Henrissat B."/>
            <person name="Herpoel-Gimbert I."/>
            <person name="Ruiz-Duenas F.J."/>
            <person name="Chevret D."/>
            <person name="Hainaut M."/>
            <person name="Lin J."/>
            <person name="Wang M."/>
            <person name="Pangilinan J."/>
            <person name="Lipzen A."/>
            <person name="Lesage-Meessen L."/>
            <person name="Navarro D."/>
            <person name="Riley R."/>
            <person name="Grigoriev I.V."/>
            <person name="Zhou S."/>
            <person name="Raouche S."/>
            <person name="Rosso M.N."/>
        </authorList>
    </citation>
    <scope>NUCLEOTIDE SEQUENCE [LARGE SCALE GENOMIC DNA]</scope>
    <source>
        <strain evidence="2 3">BRFM 1820</strain>
    </source>
</reference>
<feature type="compositionally biased region" description="Basic and acidic residues" evidence="1">
    <location>
        <begin position="198"/>
        <end position="211"/>
    </location>
</feature>
<feature type="compositionally biased region" description="Basic and acidic residues" evidence="1">
    <location>
        <begin position="368"/>
        <end position="377"/>
    </location>
</feature>
<proteinExistence type="predicted"/>
<dbReference type="AlphaFoldDB" id="A0A371D012"/>
<evidence type="ECO:0000313" key="3">
    <source>
        <dbReference type="Proteomes" id="UP000256964"/>
    </source>
</evidence>
<accession>A0A371D012</accession>
<sequence>MTGPSPSPPRTHLTAENLQRLNLDELRALLRVWFGSHAANKANPIKDTEKAIARVQSEKVSVSWSRVRSWLALDSTPSPPGGGQQRNWKLDAHVTELVRSGRMVTPQVTRIDAVNDSFGDHDHPVQHSGSPVEEVVGPLAPDHDNEKDGEYEYEKDDDSSALSSLPDSPPPRAVGSRRRSKGKGKAPRSSPDGAEDVSDGHPIEAEGTVKDARVEKRAEISASLGAHGVPAVMGGTVAIFGRDYRERSQDKPKGTLLLGVLDDIPMRFDTHGGGVFGRARSLVRAVKEHVLPLERSFYLSVPAMIDGEEACMRLAAVDSAGHLEIYNPEAELMLQAHDDAVKPAGTEHAKFKWNFRVEQAQSVMAKHGRSESPEDGHRRGKARARLTSPSSKEAAEDSDSVPTKDGMDGALLVWLRRKYKDSKSFRQLQTSQKKSSAQPIRKVLRWSKLIYDISELDLSKEPTAPFAAKGRPITQVLIGKLLDRRADWIREGIRLRELMLEHSNMPALQRTVQSFDNANKQFGFKSLLKLVTKVVRTKKAVLADEDDDDGEDEVPGQGDSEEDELERSLFATSTRGRAGGSKHVETGNQSEDDVSDEE</sequence>
<keyword evidence="3" id="KW-1185">Reference proteome</keyword>
<feature type="compositionally biased region" description="Acidic residues" evidence="1">
    <location>
        <begin position="544"/>
        <end position="565"/>
    </location>
</feature>
<protein>
    <submittedName>
        <fullName evidence="2">Uncharacterized protein</fullName>
    </submittedName>
</protein>
<feature type="region of interest" description="Disordered" evidence="1">
    <location>
        <begin position="362"/>
        <end position="404"/>
    </location>
</feature>
<dbReference type="OrthoDB" id="10668857at2759"/>
<evidence type="ECO:0000256" key="1">
    <source>
        <dbReference type="SAM" id="MobiDB-lite"/>
    </source>
</evidence>
<organism evidence="2 3">
    <name type="scientific">Lentinus brumalis</name>
    <dbReference type="NCBI Taxonomy" id="2498619"/>
    <lineage>
        <taxon>Eukaryota</taxon>
        <taxon>Fungi</taxon>
        <taxon>Dikarya</taxon>
        <taxon>Basidiomycota</taxon>
        <taxon>Agaricomycotina</taxon>
        <taxon>Agaricomycetes</taxon>
        <taxon>Polyporales</taxon>
        <taxon>Polyporaceae</taxon>
        <taxon>Lentinus</taxon>
    </lineage>
</organism>
<dbReference type="EMBL" id="KZ857433">
    <property type="protein sequence ID" value="RDX45865.1"/>
    <property type="molecule type" value="Genomic_DNA"/>
</dbReference>
<feature type="region of interest" description="Disordered" evidence="1">
    <location>
        <begin position="114"/>
        <end position="211"/>
    </location>
</feature>
<feature type="region of interest" description="Disordered" evidence="1">
    <location>
        <begin position="544"/>
        <end position="598"/>
    </location>
</feature>
<feature type="compositionally biased region" description="Basic residues" evidence="1">
    <location>
        <begin position="175"/>
        <end position="186"/>
    </location>
</feature>
<gene>
    <name evidence="2" type="ORF">OH76DRAFT_1486011</name>
</gene>
<dbReference type="Proteomes" id="UP000256964">
    <property type="component" value="Unassembled WGS sequence"/>
</dbReference>
<name>A0A371D012_9APHY</name>